<sequence>MRVVYVAPIEALAKERYRDWEKKFGGGLKLKVVELTGETATDLKLLEKGQVIISTPEKWDALSRRWKQRKHVQQVSLFIIDELHLIGGQGGPILEVIVSRMRYIASQVENKIRIVALSTSLANAKDLGEWIGATSHGLFNFPPGVRPVPLEIHIQGVDIANFEARMQAMTKPTYTSIAQHAKNGKPAIVFVPTRKHVRLTAVDLITYSGADSSEKPFLLRSKDELEPFINKISDEMLKVTLSEGVGYLHEGLNSLDHDIVAQLFEAGW</sequence>
<keyword evidence="4" id="KW-0067">ATP-binding</keyword>
<keyword evidence="1" id="KW-0547">Nucleotide-binding</keyword>
<comment type="caution">
    <text evidence="6">The sequence shown here is derived from an EMBL/GenBank/DDBJ whole genome shotgun (WGS) entry which is preliminary data.</text>
</comment>
<evidence type="ECO:0000313" key="6">
    <source>
        <dbReference type="EMBL" id="PNX63488.1"/>
    </source>
</evidence>
<dbReference type="Gene3D" id="3.40.50.300">
    <property type="entry name" value="P-loop containing nucleotide triphosphate hydrolases"/>
    <property type="match status" value="2"/>
</dbReference>
<organism evidence="6 7">
    <name type="scientific">Trifolium pratense</name>
    <name type="common">Red clover</name>
    <dbReference type="NCBI Taxonomy" id="57577"/>
    <lineage>
        <taxon>Eukaryota</taxon>
        <taxon>Viridiplantae</taxon>
        <taxon>Streptophyta</taxon>
        <taxon>Embryophyta</taxon>
        <taxon>Tracheophyta</taxon>
        <taxon>Spermatophyta</taxon>
        <taxon>Magnoliopsida</taxon>
        <taxon>eudicotyledons</taxon>
        <taxon>Gunneridae</taxon>
        <taxon>Pentapetalae</taxon>
        <taxon>rosids</taxon>
        <taxon>fabids</taxon>
        <taxon>Fabales</taxon>
        <taxon>Fabaceae</taxon>
        <taxon>Papilionoideae</taxon>
        <taxon>50 kb inversion clade</taxon>
        <taxon>NPAAA clade</taxon>
        <taxon>Hologalegina</taxon>
        <taxon>IRL clade</taxon>
        <taxon>Trifolieae</taxon>
        <taxon>Trifolium</taxon>
    </lineage>
</organism>
<dbReference type="SUPFAM" id="SSF52540">
    <property type="entry name" value="P-loop containing nucleoside triphosphate hydrolases"/>
    <property type="match status" value="2"/>
</dbReference>
<dbReference type="EMBL" id="ASHM01090597">
    <property type="protein sequence ID" value="PNX63488.1"/>
    <property type="molecule type" value="Genomic_DNA"/>
</dbReference>
<dbReference type="InterPro" id="IPR011545">
    <property type="entry name" value="DEAD/DEAH_box_helicase_dom"/>
</dbReference>
<protein>
    <submittedName>
        <fullName evidence="6">U5 small nuclear ribonucleoprotein 200 kDa helicase-like protein</fullName>
    </submittedName>
</protein>
<evidence type="ECO:0000259" key="5">
    <source>
        <dbReference type="PROSITE" id="PS51192"/>
    </source>
</evidence>
<reference evidence="6 7" key="1">
    <citation type="journal article" date="2014" name="Am. J. Bot.">
        <title>Genome assembly and annotation for red clover (Trifolium pratense; Fabaceae).</title>
        <authorList>
            <person name="Istvanek J."/>
            <person name="Jaros M."/>
            <person name="Krenek A."/>
            <person name="Repkova J."/>
        </authorList>
    </citation>
    <scope>NUCLEOTIDE SEQUENCE [LARGE SCALE GENOMIC DNA]</scope>
    <source>
        <strain evidence="7">cv. Tatra</strain>
        <tissue evidence="6">Young leaves</tissue>
    </source>
</reference>
<dbReference type="AlphaFoldDB" id="A0A2K3KB46"/>
<dbReference type="GO" id="GO:0005634">
    <property type="term" value="C:nucleus"/>
    <property type="evidence" value="ECO:0007669"/>
    <property type="project" value="TreeGrafter"/>
</dbReference>
<feature type="domain" description="Helicase ATP-binding" evidence="5">
    <location>
        <begin position="1"/>
        <end position="139"/>
    </location>
</feature>
<dbReference type="GO" id="GO:0016787">
    <property type="term" value="F:hydrolase activity"/>
    <property type="evidence" value="ECO:0007669"/>
    <property type="project" value="UniProtKB-KW"/>
</dbReference>
<accession>A0A2K3KB46</accession>
<evidence type="ECO:0000256" key="3">
    <source>
        <dbReference type="ARBA" id="ARBA00022806"/>
    </source>
</evidence>
<evidence type="ECO:0000256" key="2">
    <source>
        <dbReference type="ARBA" id="ARBA00022801"/>
    </source>
</evidence>
<evidence type="ECO:0000256" key="1">
    <source>
        <dbReference type="ARBA" id="ARBA00022741"/>
    </source>
</evidence>
<dbReference type="Proteomes" id="UP000236291">
    <property type="component" value="Unassembled WGS sequence"/>
</dbReference>
<dbReference type="InterPro" id="IPR050474">
    <property type="entry name" value="Hel308_SKI2-like"/>
</dbReference>
<dbReference type="STRING" id="57577.A0A2K3KB46"/>
<feature type="non-terminal residue" evidence="6">
    <location>
        <position position="268"/>
    </location>
</feature>
<dbReference type="PANTHER" id="PTHR47961">
    <property type="entry name" value="DNA POLYMERASE THETA, PUTATIVE (AFU_ORTHOLOGUE AFUA_1G05260)-RELATED"/>
    <property type="match status" value="1"/>
</dbReference>
<dbReference type="GO" id="GO:0003676">
    <property type="term" value="F:nucleic acid binding"/>
    <property type="evidence" value="ECO:0007669"/>
    <property type="project" value="InterPro"/>
</dbReference>
<proteinExistence type="predicted"/>
<gene>
    <name evidence="6" type="ORF">L195_g053530</name>
</gene>
<reference evidence="6 7" key="2">
    <citation type="journal article" date="2017" name="Front. Plant Sci.">
        <title>Gene Classification and Mining of Molecular Markers Useful in Red Clover (Trifolium pratense) Breeding.</title>
        <authorList>
            <person name="Istvanek J."/>
            <person name="Dluhosova J."/>
            <person name="Dluhos P."/>
            <person name="Patkova L."/>
            <person name="Nedelnik J."/>
            <person name="Repkova J."/>
        </authorList>
    </citation>
    <scope>NUCLEOTIDE SEQUENCE [LARGE SCALE GENOMIC DNA]</scope>
    <source>
        <strain evidence="7">cv. Tatra</strain>
        <tissue evidence="6">Young leaves</tissue>
    </source>
</reference>
<keyword evidence="6" id="KW-0687">Ribonucleoprotein</keyword>
<name>A0A2K3KB46_TRIPR</name>
<dbReference type="GO" id="GO:0005524">
    <property type="term" value="F:ATP binding"/>
    <property type="evidence" value="ECO:0007669"/>
    <property type="project" value="UniProtKB-KW"/>
</dbReference>
<dbReference type="InterPro" id="IPR027417">
    <property type="entry name" value="P-loop_NTPase"/>
</dbReference>
<keyword evidence="3 6" id="KW-0347">Helicase</keyword>
<dbReference type="PANTHER" id="PTHR47961:SF4">
    <property type="entry name" value="ACTIVATING SIGNAL COINTEGRATOR 1 COMPLEX SUBUNIT 3"/>
    <property type="match status" value="1"/>
</dbReference>
<dbReference type="InterPro" id="IPR014001">
    <property type="entry name" value="Helicase_ATP-bd"/>
</dbReference>
<evidence type="ECO:0000256" key="4">
    <source>
        <dbReference type="ARBA" id="ARBA00022840"/>
    </source>
</evidence>
<keyword evidence="2" id="KW-0378">Hydrolase</keyword>
<dbReference type="GO" id="GO:1990904">
    <property type="term" value="C:ribonucleoprotein complex"/>
    <property type="evidence" value="ECO:0007669"/>
    <property type="project" value="UniProtKB-KW"/>
</dbReference>
<dbReference type="PROSITE" id="PS51192">
    <property type="entry name" value="HELICASE_ATP_BIND_1"/>
    <property type="match status" value="1"/>
</dbReference>
<dbReference type="GO" id="GO:0004386">
    <property type="term" value="F:helicase activity"/>
    <property type="evidence" value="ECO:0007669"/>
    <property type="project" value="UniProtKB-KW"/>
</dbReference>
<evidence type="ECO:0000313" key="7">
    <source>
        <dbReference type="Proteomes" id="UP000236291"/>
    </source>
</evidence>
<dbReference type="Pfam" id="PF00270">
    <property type="entry name" value="DEAD"/>
    <property type="match status" value="1"/>
</dbReference>